<dbReference type="EMBL" id="JAGDFM010000151">
    <property type="protein sequence ID" value="KAG7384309.1"/>
    <property type="molecule type" value="Genomic_DNA"/>
</dbReference>
<name>A0A8T1VWB6_9STRA</name>
<evidence type="ECO:0000313" key="2">
    <source>
        <dbReference type="Proteomes" id="UP000694044"/>
    </source>
</evidence>
<organism evidence="1 2">
    <name type="scientific">Phytophthora pseudosyringae</name>
    <dbReference type="NCBI Taxonomy" id="221518"/>
    <lineage>
        <taxon>Eukaryota</taxon>
        <taxon>Sar</taxon>
        <taxon>Stramenopiles</taxon>
        <taxon>Oomycota</taxon>
        <taxon>Peronosporomycetes</taxon>
        <taxon>Peronosporales</taxon>
        <taxon>Peronosporaceae</taxon>
        <taxon>Phytophthora</taxon>
    </lineage>
</organism>
<sequence length="272" mass="29533">MRAFVVMDGGGGRIRSVFGDGGGGAIENARGGGGRYEIGRTLGAACCAAVVQHRADGDQLSVTKFVVAVVRADCRVIMAHVSCYGAVRCVGDKHPREECSVDDVLNVCGARADGRSAMKPKRLKQMQYECATNGDDDDLLRFLDVGREYERRVYGKVDAVRISPALRHLPEYNALDMRTVAPKAMTSAKRSFALRDRVADQAVINEHIDIVSDGDDLLKHLDVASEKENAGRSDTHDEDIDNDCSDSIAVIGHRNTHEDLNIPRIARAVLAV</sequence>
<dbReference type="Proteomes" id="UP000694044">
    <property type="component" value="Unassembled WGS sequence"/>
</dbReference>
<comment type="caution">
    <text evidence="1">The sequence shown here is derived from an EMBL/GenBank/DDBJ whole genome shotgun (WGS) entry which is preliminary data.</text>
</comment>
<protein>
    <submittedName>
        <fullName evidence="1">Uncharacterized protein</fullName>
    </submittedName>
</protein>
<evidence type="ECO:0000313" key="1">
    <source>
        <dbReference type="EMBL" id="KAG7384309.1"/>
    </source>
</evidence>
<accession>A0A8T1VWB6</accession>
<reference evidence="1" key="1">
    <citation type="submission" date="2021-02" db="EMBL/GenBank/DDBJ databases">
        <authorList>
            <person name="Palmer J.M."/>
        </authorList>
    </citation>
    <scope>NUCLEOTIDE SEQUENCE</scope>
    <source>
        <strain evidence="1">SCRP734</strain>
    </source>
</reference>
<gene>
    <name evidence="1" type="ORF">PHYPSEUDO_002774</name>
</gene>
<proteinExistence type="predicted"/>
<keyword evidence="2" id="KW-1185">Reference proteome</keyword>
<dbReference type="AlphaFoldDB" id="A0A8T1VWB6"/>